<keyword evidence="8" id="KW-0186">Copper</keyword>
<keyword evidence="6" id="KW-0249">Electron transport</keyword>
<evidence type="ECO:0000313" key="14">
    <source>
        <dbReference type="EMBL" id="KZV19454.1"/>
    </source>
</evidence>
<evidence type="ECO:0000259" key="13">
    <source>
        <dbReference type="PROSITE" id="PS51485"/>
    </source>
</evidence>
<evidence type="ECO:0000256" key="7">
    <source>
        <dbReference type="ARBA" id="ARBA00022989"/>
    </source>
</evidence>
<dbReference type="GO" id="GO:0046872">
    <property type="term" value="F:metal ion binding"/>
    <property type="evidence" value="ECO:0007669"/>
    <property type="project" value="UniProtKB-KW"/>
</dbReference>
<keyword evidence="7" id="KW-1133">Transmembrane helix</keyword>
<keyword evidence="11" id="KW-0325">Glycoprotein</keyword>
<dbReference type="PANTHER" id="PTHR33021">
    <property type="entry name" value="BLUE COPPER PROTEIN"/>
    <property type="match status" value="1"/>
</dbReference>
<evidence type="ECO:0000256" key="11">
    <source>
        <dbReference type="ARBA" id="ARBA00023180"/>
    </source>
</evidence>
<dbReference type="GO" id="GO:0005886">
    <property type="term" value="C:plasma membrane"/>
    <property type="evidence" value="ECO:0007669"/>
    <property type="project" value="TreeGrafter"/>
</dbReference>
<dbReference type="PROSITE" id="PS51485">
    <property type="entry name" value="PHYTOCYANIN"/>
    <property type="match status" value="1"/>
</dbReference>
<keyword evidence="10" id="KW-1015">Disulfide bond</keyword>
<protein>
    <recommendedName>
        <fullName evidence="13">Phytocyanin domain-containing protein</fullName>
    </recommendedName>
</protein>
<evidence type="ECO:0000256" key="6">
    <source>
        <dbReference type="ARBA" id="ARBA00022982"/>
    </source>
</evidence>
<evidence type="ECO:0000256" key="4">
    <source>
        <dbReference type="ARBA" id="ARBA00022723"/>
    </source>
</evidence>
<reference evidence="14 15" key="1">
    <citation type="journal article" date="2015" name="Proc. Natl. Acad. Sci. U.S.A.">
        <title>The resurrection genome of Boea hygrometrica: A blueprint for survival of dehydration.</title>
        <authorList>
            <person name="Xiao L."/>
            <person name="Yang G."/>
            <person name="Zhang L."/>
            <person name="Yang X."/>
            <person name="Zhao S."/>
            <person name="Ji Z."/>
            <person name="Zhou Q."/>
            <person name="Hu M."/>
            <person name="Wang Y."/>
            <person name="Chen M."/>
            <person name="Xu Y."/>
            <person name="Jin H."/>
            <person name="Xiao X."/>
            <person name="Hu G."/>
            <person name="Bao F."/>
            <person name="Hu Y."/>
            <person name="Wan P."/>
            <person name="Li L."/>
            <person name="Deng X."/>
            <person name="Kuang T."/>
            <person name="Xiang C."/>
            <person name="Zhu J.K."/>
            <person name="Oliver M.J."/>
            <person name="He Y."/>
        </authorList>
    </citation>
    <scope>NUCLEOTIDE SEQUENCE [LARGE SCALE GENOMIC DNA]</scope>
    <source>
        <strain evidence="15">cv. XS01</strain>
    </source>
</reference>
<keyword evidence="3" id="KW-0812">Transmembrane</keyword>
<keyword evidence="5 12" id="KW-0732">Signal</keyword>
<proteinExistence type="predicted"/>
<feature type="domain" description="Phytocyanin" evidence="13">
    <location>
        <begin position="22"/>
        <end position="122"/>
    </location>
</feature>
<dbReference type="CDD" id="cd04216">
    <property type="entry name" value="Phytocyanin"/>
    <property type="match status" value="1"/>
</dbReference>
<evidence type="ECO:0000256" key="10">
    <source>
        <dbReference type="ARBA" id="ARBA00023157"/>
    </source>
</evidence>
<dbReference type="InterPro" id="IPR039391">
    <property type="entry name" value="Phytocyanin-like"/>
</dbReference>
<dbReference type="Proteomes" id="UP000250235">
    <property type="component" value="Unassembled WGS sequence"/>
</dbReference>
<evidence type="ECO:0000256" key="3">
    <source>
        <dbReference type="ARBA" id="ARBA00022692"/>
    </source>
</evidence>
<dbReference type="PANTHER" id="PTHR33021:SF533">
    <property type="entry name" value="PHYTOCYANIN DOMAIN-CONTAINING PROTEIN"/>
    <property type="match status" value="1"/>
</dbReference>
<keyword evidence="2" id="KW-0813">Transport</keyword>
<dbReference type="FunFam" id="2.60.40.420:FF:000067">
    <property type="entry name" value="Cupredoxin superfamily protein"/>
    <property type="match status" value="1"/>
</dbReference>
<dbReference type="Gene3D" id="2.60.40.420">
    <property type="entry name" value="Cupredoxins - blue copper proteins"/>
    <property type="match status" value="1"/>
</dbReference>
<organism evidence="14 15">
    <name type="scientific">Dorcoceras hygrometricum</name>
    <dbReference type="NCBI Taxonomy" id="472368"/>
    <lineage>
        <taxon>Eukaryota</taxon>
        <taxon>Viridiplantae</taxon>
        <taxon>Streptophyta</taxon>
        <taxon>Embryophyta</taxon>
        <taxon>Tracheophyta</taxon>
        <taxon>Spermatophyta</taxon>
        <taxon>Magnoliopsida</taxon>
        <taxon>eudicotyledons</taxon>
        <taxon>Gunneridae</taxon>
        <taxon>Pentapetalae</taxon>
        <taxon>asterids</taxon>
        <taxon>lamiids</taxon>
        <taxon>Lamiales</taxon>
        <taxon>Gesneriaceae</taxon>
        <taxon>Didymocarpoideae</taxon>
        <taxon>Trichosporeae</taxon>
        <taxon>Loxocarpinae</taxon>
        <taxon>Dorcoceras</taxon>
    </lineage>
</organism>
<dbReference type="GO" id="GO:0009055">
    <property type="term" value="F:electron transfer activity"/>
    <property type="evidence" value="ECO:0007669"/>
    <property type="project" value="InterPro"/>
</dbReference>
<evidence type="ECO:0000313" key="15">
    <source>
        <dbReference type="Proteomes" id="UP000250235"/>
    </source>
</evidence>
<gene>
    <name evidence="14" type="ORF">F511_08795</name>
</gene>
<evidence type="ECO:0000256" key="9">
    <source>
        <dbReference type="ARBA" id="ARBA00023136"/>
    </source>
</evidence>
<name>A0A2Z7AK03_9LAMI</name>
<evidence type="ECO:0000256" key="12">
    <source>
        <dbReference type="SAM" id="SignalP"/>
    </source>
</evidence>
<dbReference type="OrthoDB" id="912310at2759"/>
<dbReference type="EMBL" id="KV016696">
    <property type="protein sequence ID" value="KZV19454.1"/>
    <property type="molecule type" value="Genomic_DNA"/>
</dbReference>
<evidence type="ECO:0000256" key="2">
    <source>
        <dbReference type="ARBA" id="ARBA00022448"/>
    </source>
</evidence>
<evidence type="ECO:0000256" key="1">
    <source>
        <dbReference type="ARBA" id="ARBA00004479"/>
    </source>
</evidence>
<sequence length="161" mass="17048">MASKAFLMAILVAVIFAPTLATDHIVGDEGGWKLGVNYTAWAMGKEFRLGDTLTFTYREGSHNVLRVNGSDFKQCLSTNTSVLPLSSGNDVITLATPGKKWYICGIGGHCSQGMQLSITVDLVDGPTPAPTAPTPGTSAASMLKATMWMLTAMAAYKLIMA</sequence>
<dbReference type="Pfam" id="PF02298">
    <property type="entry name" value="Cu_bind_like"/>
    <property type="match status" value="1"/>
</dbReference>
<feature type="chain" id="PRO_5016251657" description="Phytocyanin domain-containing protein" evidence="12">
    <location>
        <begin position="22"/>
        <end position="161"/>
    </location>
</feature>
<keyword evidence="9" id="KW-0472">Membrane</keyword>
<comment type="subcellular location">
    <subcellularLocation>
        <location evidence="1">Membrane</location>
        <topology evidence="1">Single-pass type I membrane protein</topology>
    </subcellularLocation>
</comment>
<keyword evidence="15" id="KW-1185">Reference proteome</keyword>
<keyword evidence="4" id="KW-0479">Metal-binding</keyword>
<feature type="signal peptide" evidence="12">
    <location>
        <begin position="1"/>
        <end position="21"/>
    </location>
</feature>
<dbReference type="InterPro" id="IPR008972">
    <property type="entry name" value="Cupredoxin"/>
</dbReference>
<dbReference type="GO" id="GO:0009610">
    <property type="term" value="P:response to symbiotic fungus"/>
    <property type="evidence" value="ECO:0007669"/>
    <property type="project" value="UniProtKB-ARBA"/>
</dbReference>
<dbReference type="InterPro" id="IPR003245">
    <property type="entry name" value="Phytocyanin_dom"/>
</dbReference>
<evidence type="ECO:0000256" key="5">
    <source>
        <dbReference type="ARBA" id="ARBA00022729"/>
    </source>
</evidence>
<evidence type="ECO:0000256" key="8">
    <source>
        <dbReference type="ARBA" id="ARBA00023008"/>
    </source>
</evidence>
<dbReference type="AlphaFoldDB" id="A0A2Z7AK03"/>
<dbReference type="SUPFAM" id="SSF49503">
    <property type="entry name" value="Cupredoxins"/>
    <property type="match status" value="1"/>
</dbReference>
<accession>A0A2Z7AK03</accession>